<dbReference type="Proteomes" id="UP001207654">
    <property type="component" value="Unassembled WGS sequence"/>
</dbReference>
<dbReference type="RefSeq" id="WP_267533078.1">
    <property type="nucleotide sequence ID" value="NZ_JAPNKA010000001.1"/>
</dbReference>
<comment type="caution">
    <text evidence="1">The sequence shown here is derived from an EMBL/GenBank/DDBJ whole genome shotgun (WGS) entry which is preliminary data.</text>
</comment>
<reference evidence="1 2" key="1">
    <citation type="submission" date="2022-11" db="EMBL/GenBank/DDBJ databases">
        <title>Minimal conservation of predation-associated metabolite biosynthetic gene clusters underscores biosynthetic potential of Myxococcota including descriptions for ten novel species: Archangium lansinium sp. nov., Myxococcus landrumus sp. nov., Nannocystis bai.</title>
        <authorList>
            <person name="Ahearne A."/>
            <person name="Stevens C."/>
            <person name="Phillips K."/>
        </authorList>
    </citation>
    <scope>NUCLEOTIDE SEQUENCE [LARGE SCALE GENOMIC DNA]</scope>
    <source>
        <strain evidence="1 2">MIWBW</strain>
    </source>
</reference>
<evidence type="ECO:0000313" key="1">
    <source>
        <dbReference type="EMBL" id="MCY1074096.1"/>
    </source>
</evidence>
<protein>
    <submittedName>
        <fullName evidence="1">SMI1/KNR4 family protein</fullName>
    </submittedName>
</protein>
<gene>
    <name evidence="1" type="ORF">OV287_06330</name>
</gene>
<sequence length="206" mass="22625">MTTWKEHLDQCGIQWRGAPPGPLPTEVELAAAEERLKVTFPASYRSFCTEIGPGRLGDLLEIIVPWNVKGFLATPRGIHRDLASFVDASNGSRTKFTGKAIQIGVVVLGPGPVPRPFTDQCGPLFFAASEPTSESEWALYALDRRQRASAGETPPRLVKLARSFTDLVLQGFCQRRLAKLPFVAAPTEDQFRPEFHPRQLPTAATG</sequence>
<dbReference type="InterPro" id="IPR037883">
    <property type="entry name" value="Knr4/Smi1-like_sf"/>
</dbReference>
<evidence type="ECO:0000313" key="2">
    <source>
        <dbReference type="Proteomes" id="UP001207654"/>
    </source>
</evidence>
<keyword evidence="2" id="KW-1185">Reference proteome</keyword>
<dbReference type="Gene3D" id="3.40.1580.10">
    <property type="entry name" value="SMI1/KNR4-like"/>
    <property type="match status" value="1"/>
</dbReference>
<dbReference type="SUPFAM" id="SSF160631">
    <property type="entry name" value="SMI1/KNR4-like"/>
    <property type="match status" value="1"/>
</dbReference>
<organism evidence="1 2">
    <name type="scientific">Archangium lansingense</name>
    <dbReference type="NCBI Taxonomy" id="2995310"/>
    <lineage>
        <taxon>Bacteria</taxon>
        <taxon>Pseudomonadati</taxon>
        <taxon>Myxococcota</taxon>
        <taxon>Myxococcia</taxon>
        <taxon>Myxococcales</taxon>
        <taxon>Cystobacterineae</taxon>
        <taxon>Archangiaceae</taxon>
        <taxon>Archangium</taxon>
    </lineage>
</organism>
<accession>A0ABT3ZXQ8</accession>
<dbReference type="EMBL" id="JAPNKA010000001">
    <property type="protein sequence ID" value="MCY1074096.1"/>
    <property type="molecule type" value="Genomic_DNA"/>
</dbReference>
<proteinExistence type="predicted"/>
<name>A0ABT3ZXQ8_9BACT</name>